<keyword evidence="1" id="KW-0472">Membrane</keyword>
<proteinExistence type="predicted"/>
<reference evidence="3" key="1">
    <citation type="submission" date="2018-11" db="EMBL/GenBank/DDBJ databases">
        <authorList>
            <consortium name="Pathogen Informatics"/>
        </authorList>
    </citation>
    <scope>NUCLEOTIDE SEQUENCE</scope>
</reference>
<accession>A0A3S5CJ47</accession>
<evidence type="ECO:0000313" key="4">
    <source>
        <dbReference type="Proteomes" id="UP000784294"/>
    </source>
</evidence>
<sequence>MVFRLIVFLFIFLLNSPSNDTFDLYEKPQPNIGLKPSPQFEASQDRLGCLFDHAASSNLSVIVMSYNCSNPFISLAMTVSKADLFLFDVNSHLLNFTLSYTSSLPLLISLDTDLDYVANIDGADLLRLPETFNEKCINSSLVIQPNRIGITFLRIWVRVAKDFIINNEMNRDFVEYFHSKKNMTLYIDLLRLDSFNSSSTPDFAFKLVVLRHKGVLQKVFRFLLIGLVILVTFAMGCQLDLKVIFLYIKKPVAPAIGFASQFIIMPLVSANVPLCLHCL</sequence>
<dbReference type="Gene3D" id="1.20.1530.20">
    <property type="match status" value="1"/>
</dbReference>
<feature type="signal peptide" evidence="2">
    <location>
        <begin position="1"/>
        <end position="21"/>
    </location>
</feature>
<dbReference type="EMBL" id="CAAALY010075507">
    <property type="protein sequence ID" value="VEL25667.1"/>
    <property type="molecule type" value="Genomic_DNA"/>
</dbReference>
<dbReference type="InterPro" id="IPR038770">
    <property type="entry name" value="Na+/solute_symporter_sf"/>
</dbReference>
<feature type="chain" id="PRO_5018691189" description="SSD domain-containing protein" evidence="2">
    <location>
        <begin position="22"/>
        <end position="279"/>
    </location>
</feature>
<protein>
    <recommendedName>
        <fullName evidence="5">SSD domain-containing protein</fullName>
    </recommendedName>
</protein>
<keyword evidence="1" id="KW-1133">Transmembrane helix</keyword>
<organism evidence="3 4">
    <name type="scientific">Protopolystoma xenopodis</name>
    <dbReference type="NCBI Taxonomy" id="117903"/>
    <lineage>
        <taxon>Eukaryota</taxon>
        <taxon>Metazoa</taxon>
        <taxon>Spiralia</taxon>
        <taxon>Lophotrochozoa</taxon>
        <taxon>Platyhelminthes</taxon>
        <taxon>Monogenea</taxon>
        <taxon>Polyopisthocotylea</taxon>
        <taxon>Polystomatidea</taxon>
        <taxon>Polystomatidae</taxon>
        <taxon>Protopolystoma</taxon>
    </lineage>
</organism>
<evidence type="ECO:0000256" key="1">
    <source>
        <dbReference type="SAM" id="Phobius"/>
    </source>
</evidence>
<name>A0A3S5CJ47_9PLAT</name>
<evidence type="ECO:0000256" key="2">
    <source>
        <dbReference type="SAM" id="SignalP"/>
    </source>
</evidence>
<dbReference type="AlphaFoldDB" id="A0A3S5CJ47"/>
<evidence type="ECO:0000313" key="3">
    <source>
        <dbReference type="EMBL" id="VEL25667.1"/>
    </source>
</evidence>
<dbReference type="OrthoDB" id="203097at2759"/>
<comment type="caution">
    <text evidence="3">The sequence shown here is derived from an EMBL/GenBank/DDBJ whole genome shotgun (WGS) entry which is preliminary data.</text>
</comment>
<gene>
    <name evidence="3" type="ORF">PXEA_LOCUS19107</name>
</gene>
<feature type="transmembrane region" description="Helical" evidence="1">
    <location>
        <begin position="219"/>
        <end position="241"/>
    </location>
</feature>
<evidence type="ECO:0008006" key="5">
    <source>
        <dbReference type="Google" id="ProtNLM"/>
    </source>
</evidence>
<keyword evidence="4" id="KW-1185">Reference proteome</keyword>
<dbReference type="Proteomes" id="UP000784294">
    <property type="component" value="Unassembled WGS sequence"/>
</dbReference>
<keyword evidence="2" id="KW-0732">Signal</keyword>
<keyword evidence="1" id="KW-0812">Transmembrane</keyword>